<name>A0A388K7S8_CHABU</name>
<feature type="region of interest" description="Disordered" evidence="1">
    <location>
        <begin position="922"/>
        <end position="984"/>
    </location>
</feature>
<evidence type="ECO:0000313" key="2">
    <source>
        <dbReference type="EMBL" id="GBG66098.1"/>
    </source>
</evidence>
<evidence type="ECO:0000313" key="3">
    <source>
        <dbReference type="Proteomes" id="UP000265515"/>
    </source>
</evidence>
<gene>
    <name evidence="2" type="ORF">CBR_g55441</name>
</gene>
<feature type="region of interest" description="Disordered" evidence="1">
    <location>
        <begin position="569"/>
        <end position="693"/>
    </location>
</feature>
<reference evidence="2 3" key="1">
    <citation type="journal article" date="2018" name="Cell">
        <title>The Chara Genome: Secondary Complexity and Implications for Plant Terrestrialization.</title>
        <authorList>
            <person name="Nishiyama T."/>
            <person name="Sakayama H."/>
            <person name="Vries J.D."/>
            <person name="Buschmann H."/>
            <person name="Saint-Marcoux D."/>
            <person name="Ullrich K.K."/>
            <person name="Haas F.B."/>
            <person name="Vanderstraeten L."/>
            <person name="Becker D."/>
            <person name="Lang D."/>
            <person name="Vosolsobe S."/>
            <person name="Rombauts S."/>
            <person name="Wilhelmsson P.K.I."/>
            <person name="Janitza P."/>
            <person name="Kern R."/>
            <person name="Heyl A."/>
            <person name="Rumpler F."/>
            <person name="Villalobos L.I.A.C."/>
            <person name="Clay J.M."/>
            <person name="Skokan R."/>
            <person name="Toyoda A."/>
            <person name="Suzuki Y."/>
            <person name="Kagoshima H."/>
            <person name="Schijlen E."/>
            <person name="Tajeshwar N."/>
            <person name="Catarino B."/>
            <person name="Hetherington A.J."/>
            <person name="Saltykova A."/>
            <person name="Bonnot C."/>
            <person name="Breuninger H."/>
            <person name="Symeonidi A."/>
            <person name="Radhakrishnan G.V."/>
            <person name="Van Nieuwerburgh F."/>
            <person name="Deforce D."/>
            <person name="Chang C."/>
            <person name="Karol K.G."/>
            <person name="Hedrich R."/>
            <person name="Ulvskov P."/>
            <person name="Glockner G."/>
            <person name="Delwiche C.F."/>
            <person name="Petrasek J."/>
            <person name="Van de Peer Y."/>
            <person name="Friml J."/>
            <person name="Beilby M."/>
            <person name="Dolan L."/>
            <person name="Kohara Y."/>
            <person name="Sugano S."/>
            <person name="Fujiyama A."/>
            <person name="Delaux P.-M."/>
            <person name="Quint M."/>
            <person name="TheiBen G."/>
            <person name="Hagemann M."/>
            <person name="Harholt J."/>
            <person name="Dunand C."/>
            <person name="Zachgo S."/>
            <person name="Langdale J."/>
            <person name="Maumus F."/>
            <person name="Straeten D.V.D."/>
            <person name="Gould S.B."/>
            <person name="Rensing S.A."/>
        </authorList>
    </citation>
    <scope>NUCLEOTIDE SEQUENCE [LARGE SCALE GENOMIC DNA]</scope>
    <source>
        <strain evidence="2 3">S276</strain>
    </source>
</reference>
<protein>
    <submittedName>
        <fullName evidence="2">Uncharacterized protein</fullName>
    </submittedName>
</protein>
<feature type="compositionally biased region" description="Polar residues" evidence="1">
    <location>
        <begin position="960"/>
        <end position="984"/>
    </location>
</feature>
<dbReference type="Gramene" id="GBG66098">
    <property type="protein sequence ID" value="GBG66098"/>
    <property type="gene ID" value="CBR_g55441"/>
</dbReference>
<keyword evidence="3" id="KW-1185">Reference proteome</keyword>
<dbReference type="AlphaFoldDB" id="A0A388K7S8"/>
<organism evidence="2 3">
    <name type="scientific">Chara braunii</name>
    <name type="common">Braun's stonewort</name>
    <dbReference type="NCBI Taxonomy" id="69332"/>
    <lineage>
        <taxon>Eukaryota</taxon>
        <taxon>Viridiplantae</taxon>
        <taxon>Streptophyta</taxon>
        <taxon>Charophyceae</taxon>
        <taxon>Charales</taxon>
        <taxon>Characeae</taxon>
        <taxon>Chara</taxon>
    </lineage>
</organism>
<dbReference type="EMBL" id="BFEA01000069">
    <property type="protein sequence ID" value="GBG66098.1"/>
    <property type="molecule type" value="Genomic_DNA"/>
</dbReference>
<proteinExistence type="predicted"/>
<comment type="caution">
    <text evidence="2">The sequence shown here is derived from an EMBL/GenBank/DDBJ whole genome shotgun (WGS) entry which is preliminary data.</text>
</comment>
<evidence type="ECO:0000256" key="1">
    <source>
        <dbReference type="SAM" id="MobiDB-lite"/>
    </source>
</evidence>
<feature type="compositionally biased region" description="Polar residues" evidence="1">
    <location>
        <begin position="571"/>
        <end position="582"/>
    </location>
</feature>
<dbReference type="Proteomes" id="UP000265515">
    <property type="component" value="Unassembled WGS sequence"/>
</dbReference>
<feature type="compositionally biased region" description="Basic and acidic residues" evidence="1">
    <location>
        <begin position="675"/>
        <end position="693"/>
    </location>
</feature>
<dbReference type="SUPFAM" id="SSF48371">
    <property type="entry name" value="ARM repeat"/>
    <property type="match status" value="1"/>
</dbReference>
<sequence length="984" mass="109430">MQCIRLFTWCCGCGRSAASASIQSRNIGGPFLERSDRFQREMETGITWYVHRDRHIEFGPTEALAHGDQCGLHGYWFYSVKELLNIVRSHLPNLKDEYRGGDERGQEIMTGGKLTMALESWFELSRAWKAWDTFDLFVSNETACFIQDLPQTSRCRHDIDAGRDFAQAEGYLAMLQVLICCPPDSVYAELAASTLAGFAAGLSVLPWQPDRDSEDTDFIINMLADDDFRYCTKSLLYVLLDLLEPYASGASDPTSVQKLRVQEAAASAICSFAHAASDVNALVHCAVGKALRASRHLNDDHPAMRGDFLSNQRTVSILLSCAQREASRNIAADCIRTLSWLWTRRVMYWHRHDLRMTKDNEYHRAQGATNAIMVEDLPPALADMGRDSREVNLQVLRRLLELCLANPTPFSAFSQLHLAKIFISQKVKEADTGVAMLLLECLIYWRRALGTRELDWFAIETIESLRDLLHVASEESKRDLKLKISKSPGGVDCLRLMFNPQVSRIRAVRFSLNMENFDQSSVDFLSTPRINSWSMTGNDHPTPCSAAAAGLLADLLEAGRIAMAGRDAAQQVVSPSETQAGSGASPRTPCDGTAGPSAPGADAPVVSGQGSQRSRAALGTLVVQSSRPSSAHAEGAQGDRPSGDRPSLERPRSPEVNEIGDNVTMVRAWQTDPPPRSDRTTTCRRVNEPGQDPRRVPVEVESILPDNPSQRRNFFASLFKSLAYILLAAERRGRQTLGSRQHTGCRIRIKNYGHTFFARMVLIFWASLGNPAWVPVIGLFEDLEAICIVDERMEVLEHDLNSLLATRNAIRVIKLVLEAYPPQALDARLVTVLIPPLVDLLRKPCARLHERLHLDYLENRCNADIRSGIVAVLRTVVGRIDELGSDPSETELQIDPALPSIARLRMAERWWLRWCEDNEVGPTVQEPSTNFPGGSPDDQWQMFQSVPVRQGRPDKAAPVSESTAGTGQWSAGEQRGLTPSESKY</sequence>
<accession>A0A388K7S8</accession>
<dbReference type="InterPro" id="IPR016024">
    <property type="entry name" value="ARM-type_fold"/>
</dbReference>
<feature type="compositionally biased region" description="Basic and acidic residues" evidence="1">
    <location>
        <begin position="641"/>
        <end position="655"/>
    </location>
</feature>